<evidence type="ECO:0000256" key="4">
    <source>
        <dbReference type="ARBA" id="ARBA00037868"/>
    </source>
</evidence>
<dbReference type="PROSITE" id="PS51419">
    <property type="entry name" value="RAB"/>
    <property type="match status" value="1"/>
</dbReference>
<dbReference type="SMART" id="SM00175">
    <property type="entry name" value="RAB"/>
    <property type="match status" value="1"/>
</dbReference>
<dbReference type="GO" id="GO:0005525">
    <property type="term" value="F:GTP binding"/>
    <property type="evidence" value="ECO:0007669"/>
    <property type="project" value="UniProtKB-KW"/>
</dbReference>
<dbReference type="Proteomes" id="UP001472866">
    <property type="component" value="Chromosome 01"/>
</dbReference>
<dbReference type="PANTHER" id="PTHR47977">
    <property type="entry name" value="RAS-RELATED PROTEIN RAB"/>
    <property type="match status" value="1"/>
</dbReference>
<dbReference type="SMART" id="SM00176">
    <property type="entry name" value="RAN"/>
    <property type="match status" value="1"/>
</dbReference>
<dbReference type="PRINTS" id="PR00449">
    <property type="entry name" value="RASTRNSFRMNG"/>
</dbReference>
<dbReference type="NCBIfam" id="TIGR00231">
    <property type="entry name" value="small_GTP"/>
    <property type="match status" value="1"/>
</dbReference>
<dbReference type="InterPro" id="IPR001806">
    <property type="entry name" value="Small_GTPase"/>
</dbReference>
<name>A0AAX4NXV5_9CHLO</name>
<dbReference type="Gene3D" id="3.40.50.300">
    <property type="entry name" value="P-loop containing nucleotide triphosphate hydrolases"/>
    <property type="match status" value="1"/>
</dbReference>
<keyword evidence="6" id="KW-1185">Reference proteome</keyword>
<keyword evidence="2" id="KW-0547">Nucleotide-binding</keyword>
<evidence type="ECO:0000313" key="6">
    <source>
        <dbReference type="Proteomes" id="UP001472866"/>
    </source>
</evidence>
<dbReference type="FunFam" id="3.40.50.300:FF:001329">
    <property type="entry name" value="Small GTP-binding protein, putative"/>
    <property type="match status" value="1"/>
</dbReference>
<dbReference type="GO" id="GO:0003924">
    <property type="term" value="F:GTPase activity"/>
    <property type="evidence" value="ECO:0007669"/>
    <property type="project" value="InterPro"/>
</dbReference>
<keyword evidence="3" id="KW-0342">GTP-binding</keyword>
<dbReference type="Pfam" id="PF00071">
    <property type="entry name" value="Ras"/>
    <property type="match status" value="1"/>
</dbReference>
<reference evidence="5 6" key="1">
    <citation type="submission" date="2024-03" db="EMBL/GenBank/DDBJ databases">
        <title>Complete genome sequence of the green alga Chloropicon roscoffensis RCC1871.</title>
        <authorList>
            <person name="Lemieux C."/>
            <person name="Pombert J.-F."/>
            <person name="Otis C."/>
            <person name="Turmel M."/>
        </authorList>
    </citation>
    <scope>NUCLEOTIDE SEQUENCE [LARGE SCALE GENOMIC DNA]</scope>
    <source>
        <strain evidence="5 6">RCC1871</strain>
    </source>
</reference>
<evidence type="ECO:0000256" key="2">
    <source>
        <dbReference type="ARBA" id="ARBA00022741"/>
    </source>
</evidence>
<gene>
    <name evidence="5" type="ORF">HKI87_01g02450</name>
</gene>
<dbReference type="SMART" id="SM00174">
    <property type="entry name" value="RHO"/>
    <property type="match status" value="1"/>
</dbReference>
<dbReference type="CDD" id="cd00154">
    <property type="entry name" value="Rab"/>
    <property type="match status" value="1"/>
</dbReference>
<protein>
    <submittedName>
        <fullName evidence="5">Small rab-related GTPase</fullName>
    </submittedName>
</protein>
<accession>A0AAX4NXV5</accession>
<evidence type="ECO:0000256" key="1">
    <source>
        <dbReference type="ARBA" id="ARBA00006270"/>
    </source>
</evidence>
<evidence type="ECO:0000313" key="5">
    <source>
        <dbReference type="EMBL" id="WZN58721.1"/>
    </source>
</evidence>
<dbReference type="SUPFAM" id="SSF52540">
    <property type="entry name" value="P-loop containing nucleoside triphosphate hydrolases"/>
    <property type="match status" value="1"/>
</dbReference>
<comment type="similarity">
    <text evidence="1">Belongs to the small GTPase superfamily. Rab family.</text>
</comment>
<evidence type="ECO:0000256" key="3">
    <source>
        <dbReference type="ARBA" id="ARBA00023134"/>
    </source>
</evidence>
<organism evidence="5 6">
    <name type="scientific">Chloropicon roscoffensis</name>
    <dbReference type="NCBI Taxonomy" id="1461544"/>
    <lineage>
        <taxon>Eukaryota</taxon>
        <taxon>Viridiplantae</taxon>
        <taxon>Chlorophyta</taxon>
        <taxon>Chloropicophyceae</taxon>
        <taxon>Chloropicales</taxon>
        <taxon>Chloropicaceae</taxon>
        <taxon>Chloropicon</taxon>
    </lineage>
</organism>
<sequence>MPRYNTLPGEVESDENSTTGVPVVKLLLVGDAKVGKSAVLCRFCDGVFEQPEYVPTLGMDFKVRFMQASGQALRLQVWDTAGQPQFKEVTTTYYRGAHGCMVVYSVADRTSFDNASSWIREFRVLAEEGTPVVVVGSKCDEEEGRAVSAEEGEALARLNGCGFVEVSARTGAGIEEAFGDLALKMLAVHRERSETQRSSMSSATMDFDSLLPRKKETFPGSCCTIQ</sequence>
<dbReference type="InterPro" id="IPR027417">
    <property type="entry name" value="P-loop_NTPase"/>
</dbReference>
<dbReference type="AlphaFoldDB" id="A0AAX4NXV5"/>
<proteinExistence type="inferred from homology"/>
<dbReference type="GO" id="GO:0012505">
    <property type="term" value="C:endomembrane system"/>
    <property type="evidence" value="ECO:0007669"/>
    <property type="project" value="UniProtKB-SubCell"/>
</dbReference>
<dbReference type="PROSITE" id="PS51420">
    <property type="entry name" value="RHO"/>
    <property type="match status" value="1"/>
</dbReference>
<dbReference type="InterPro" id="IPR005225">
    <property type="entry name" value="Small_GTP-bd"/>
</dbReference>
<comment type="subcellular location">
    <subcellularLocation>
        <location evidence="4">Endomembrane system</location>
        <topology evidence="4">Lipid-anchor</topology>
    </subcellularLocation>
</comment>
<dbReference type="EMBL" id="CP151501">
    <property type="protein sequence ID" value="WZN58721.1"/>
    <property type="molecule type" value="Genomic_DNA"/>
</dbReference>
<dbReference type="PROSITE" id="PS51421">
    <property type="entry name" value="RAS"/>
    <property type="match status" value="1"/>
</dbReference>
<dbReference type="SMART" id="SM00173">
    <property type="entry name" value="RAS"/>
    <property type="match status" value="1"/>
</dbReference>
<dbReference type="InterPro" id="IPR050227">
    <property type="entry name" value="Rab"/>
</dbReference>